<organism evidence="2 3">
    <name type="scientific">Acer yangbiense</name>
    <dbReference type="NCBI Taxonomy" id="1000413"/>
    <lineage>
        <taxon>Eukaryota</taxon>
        <taxon>Viridiplantae</taxon>
        <taxon>Streptophyta</taxon>
        <taxon>Embryophyta</taxon>
        <taxon>Tracheophyta</taxon>
        <taxon>Spermatophyta</taxon>
        <taxon>Magnoliopsida</taxon>
        <taxon>eudicotyledons</taxon>
        <taxon>Gunneridae</taxon>
        <taxon>Pentapetalae</taxon>
        <taxon>rosids</taxon>
        <taxon>malvids</taxon>
        <taxon>Sapindales</taxon>
        <taxon>Sapindaceae</taxon>
        <taxon>Hippocastanoideae</taxon>
        <taxon>Acereae</taxon>
        <taxon>Acer</taxon>
    </lineage>
</organism>
<name>A0A5C7IE06_9ROSI</name>
<dbReference type="AlphaFoldDB" id="A0A5C7IE06"/>
<evidence type="ECO:0000313" key="2">
    <source>
        <dbReference type="EMBL" id="TXG67537.1"/>
    </source>
</evidence>
<dbReference type="PANTHER" id="PTHR37196">
    <property type="entry name" value="TRANSMEMBRANE PROTEIN"/>
    <property type="match status" value="1"/>
</dbReference>
<keyword evidence="1" id="KW-0812">Transmembrane</keyword>
<accession>A0A5C7IE06</accession>
<dbReference type="EMBL" id="VAHF01000003">
    <property type="protein sequence ID" value="TXG67537.1"/>
    <property type="molecule type" value="Genomic_DNA"/>
</dbReference>
<proteinExistence type="predicted"/>
<sequence length="152" mass="16838">MVHSLISCTNIIHTRSANRELGTHRFASADFVYVKATMSVSTICVYGFSPLTSLNSQPNRHKQYKLSTLVNDDKLLWLSTTKTTTFALQSRHQRTASQRKNAVIDPDSILVVGATSPAKSGDITVFLITSAGFLFLYWVTNFVVPGIISKKK</sequence>
<keyword evidence="3" id="KW-1185">Reference proteome</keyword>
<evidence type="ECO:0000256" key="1">
    <source>
        <dbReference type="SAM" id="Phobius"/>
    </source>
</evidence>
<dbReference type="OrthoDB" id="1932652at2759"/>
<gene>
    <name evidence="2" type="ORF">EZV62_008812</name>
</gene>
<dbReference type="PANTHER" id="PTHR37196:SF2">
    <property type="entry name" value="TRANSMEMBRANE PROTEIN"/>
    <property type="match status" value="1"/>
</dbReference>
<feature type="transmembrane region" description="Helical" evidence="1">
    <location>
        <begin position="125"/>
        <end position="148"/>
    </location>
</feature>
<keyword evidence="1" id="KW-0472">Membrane</keyword>
<dbReference type="Proteomes" id="UP000323000">
    <property type="component" value="Chromosome 3"/>
</dbReference>
<evidence type="ECO:0000313" key="3">
    <source>
        <dbReference type="Proteomes" id="UP000323000"/>
    </source>
</evidence>
<reference evidence="3" key="1">
    <citation type="journal article" date="2019" name="Gigascience">
        <title>De novo genome assembly of the endangered Acer yangbiense, a plant species with extremely small populations endemic to Yunnan Province, China.</title>
        <authorList>
            <person name="Yang J."/>
            <person name="Wariss H.M."/>
            <person name="Tao L."/>
            <person name="Zhang R."/>
            <person name="Yun Q."/>
            <person name="Hollingsworth P."/>
            <person name="Dao Z."/>
            <person name="Luo G."/>
            <person name="Guo H."/>
            <person name="Ma Y."/>
            <person name="Sun W."/>
        </authorList>
    </citation>
    <scope>NUCLEOTIDE SEQUENCE [LARGE SCALE GENOMIC DNA]</scope>
    <source>
        <strain evidence="3">cv. Malutang</strain>
    </source>
</reference>
<comment type="caution">
    <text evidence="2">The sequence shown here is derived from an EMBL/GenBank/DDBJ whole genome shotgun (WGS) entry which is preliminary data.</text>
</comment>
<protein>
    <submittedName>
        <fullName evidence="2">Uncharacterized protein</fullName>
    </submittedName>
</protein>
<keyword evidence="1" id="KW-1133">Transmembrane helix</keyword>